<evidence type="ECO:0000313" key="3">
    <source>
        <dbReference type="WBParaSite" id="ALUE_0000281101-mRNA-1"/>
    </source>
</evidence>
<evidence type="ECO:0000256" key="1">
    <source>
        <dbReference type="SAM" id="MobiDB-lite"/>
    </source>
</evidence>
<feature type="compositionally biased region" description="Basic and acidic residues" evidence="1">
    <location>
        <begin position="16"/>
        <end position="26"/>
    </location>
</feature>
<evidence type="ECO:0000313" key="2">
    <source>
        <dbReference type="Proteomes" id="UP000036681"/>
    </source>
</evidence>
<feature type="region of interest" description="Disordered" evidence="1">
    <location>
        <begin position="1"/>
        <end position="40"/>
    </location>
</feature>
<dbReference type="AlphaFoldDB" id="A0A0M3HMN7"/>
<reference evidence="3" key="1">
    <citation type="submission" date="2017-02" db="UniProtKB">
        <authorList>
            <consortium name="WormBaseParasite"/>
        </authorList>
    </citation>
    <scope>IDENTIFICATION</scope>
</reference>
<dbReference type="WBParaSite" id="ALUE_0000281101-mRNA-1">
    <property type="protein sequence ID" value="ALUE_0000281101-mRNA-1"/>
    <property type="gene ID" value="ALUE_0000281101"/>
</dbReference>
<dbReference type="Proteomes" id="UP000036681">
    <property type="component" value="Unplaced"/>
</dbReference>
<accession>A0A0M3HMN7</accession>
<proteinExistence type="predicted"/>
<keyword evidence="2" id="KW-1185">Reference proteome</keyword>
<sequence length="66" mass="7045">MMLGRDLKSSSLARTTDNDGATKGDIIEEEEGTCTNPAPCHALENVARPGRSRNWSGRARSAAWAG</sequence>
<protein>
    <submittedName>
        <fullName evidence="3">Uncharacterized protein</fullName>
    </submittedName>
</protein>
<name>A0A0M3HMN7_ASCLU</name>
<organism evidence="2 3">
    <name type="scientific">Ascaris lumbricoides</name>
    <name type="common">Giant roundworm</name>
    <dbReference type="NCBI Taxonomy" id="6252"/>
    <lineage>
        <taxon>Eukaryota</taxon>
        <taxon>Metazoa</taxon>
        <taxon>Ecdysozoa</taxon>
        <taxon>Nematoda</taxon>
        <taxon>Chromadorea</taxon>
        <taxon>Rhabditida</taxon>
        <taxon>Spirurina</taxon>
        <taxon>Ascaridomorpha</taxon>
        <taxon>Ascaridoidea</taxon>
        <taxon>Ascarididae</taxon>
        <taxon>Ascaris</taxon>
    </lineage>
</organism>